<evidence type="ECO:0000256" key="4">
    <source>
        <dbReference type="ARBA" id="ARBA00022777"/>
    </source>
</evidence>
<dbReference type="PANTHER" id="PTHR21087">
    <property type="entry name" value="SHIKIMATE KINASE"/>
    <property type="match status" value="1"/>
</dbReference>
<dbReference type="Gene3D" id="3.40.50.300">
    <property type="entry name" value="P-loop containing nucleotide triphosphate hydrolases"/>
    <property type="match status" value="1"/>
</dbReference>
<proteinExistence type="inferred from homology"/>
<evidence type="ECO:0000256" key="5">
    <source>
        <dbReference type="ARBA" id="ARBA00022840"/>
    </source>
</evidence>
<comment type="catalytic activity">
    <reaction evidence="7">
        <text>shikimate + ATP = 3-phosphoshikimate + ADP + H(+)</text>
        <dbReference type="Rhea" id="RHEA:13121"/>
        <dbReference type="ChEBI" id="CHEBI:15378"/>
        <dbReference type="ChEBI" id="CHEBI:30616"/>
        <dbReference type="ChEBI" id="CHEBI:36208"/>
        <dbReference type="ChEBI" id="CHEBI:145989"/>
        <dbReference type="ChEBI" id="CHEBI:456216"/>
        <dbReference type="EC" id="2.7.1.71"/>
    </reaction>
</comment>
<feature type="binding site" evidence="7">
    <location>
        <position position="124"/>
    </location>
    <ligand>
        <name>ATP</name>
        <dbReference type="ChEBI" id="CHEBI:30616"/>
    </ligand>
</feature>
<evidence type="ECO:0000256" key="2">
    <source>
        <dbReference type="ARBA" id="ARBA00022679"/>
    </source>
</evidence>
<gene>
    <name evidence="7" type="primary">aroK</name>
    <name evidence="8" type="ORF">DESUT3_31800</name>
</gene>
<dbReference type="EMBL" id="AP024355">
    <property type="protein sequence ID" value="BCR06111.1"/>
    <property type="molecule type" value="Genomic_DNA"/>
</dbReference>
<evidence type="ECO:0000256" key="7">
    <source>
        <dbReference type="HAMAP-Rule" id="MF_00109"/>
    </source>
</evidence>
<comment type="pathway">
    <text evidence="7">Metabolic intermediate biosynthesis; chorismate biosynthesis; chorismate from D-erythrose 4-phosphate and phosphoenolpyruvate: step 5/7.</text>
</comment>
<feature type="binding site" evidence="7">
    <location>
        <position position="141"/>
    </location>
    <ligand>
        <name>substrate</name>
    </ligand>
</feature>
<reference evidence="8 9" key="2">
    <citation type="journal article" date="2021" name="Int. J. Syst. Evol. Microbiol.">
        <title>Isolation and Polyphasic Characterization of Desulfuromonas versatilis sp. Nov., an Electrogenic Bacteria Capable of Versatile Metabolism Isolated from a Graphene Oxide-Reducing Enrichment Culture.</title>
        <authorList>
            <person name="Xie L."/>
            <person name="Yoshida N."/>
            <person name="Ishii S."/>
            <person name="Meng L."/>
        </authorList>
    </citation>
    <scope>NUCLEOTIDE SEQUENCE [LARGE SCALE GENOMIC DNA]</scope>
    <source>
        <strain evidence="8 9">NIT-T3</strain>
    </source>
</reference>
<protein>
    <recommendedName>
        <fullName evidence="7">Shikimate kinase</fullName>
        <shortName evidence="7">SK</shortName>
        <ecNumber evidence="7">2.7.1.71</ecNumber>
    </recommendedName>
</protein>
<feature type="binding site" evidence="7">
    <location>
        <position position="41"/>
    </location>
    <ligand>
        <name>substrate</name>
    </ligand>
</feature>
<keyword evidence="5 7" id="KW-0067">ATP-binding</keyword>
<dbReference type="GO" id="GO:0016301">
    <property type="term" value="F:kinase activity"/>
    <property type="evidence" value="ECO:0007669"/>
    <property type="project" value="UniProtKB-KW"/>
</dbReference>
<keyword evidence="7" id="KW-0963">Cytoplasm</keyword>
<keyword evidence="7" id="KW-0479">Metal-binding</keyword>
<dbReference type="HAMAP" id="MF_00109">
    <property type="entry name" value="Shikimate_kinase"/>
    <property type="match status" value="1"/>
</dbReference>
<comment type="subcellular location">
    <subcellularLocation>
        <location evidence="7">Cytoplasm</location>
    </subcellularLocation>
</comment>
<reference evidence="8 9" key="1">
    <citation type="journal article" date="2016" name="C (Basel)">
        <title>Selective Growth of and Electricity Production by Marine Exoelectrogenic Bacteria in Self-Aggregated Hydrogel of Microbially Reduced Graphene Oxide.</title>
        <authorList>
            <person name="Yoshida N."/>
            <person name="Goto Y."/>
            <person name="Miyata Y."/>
        </authorList>
    </citation>
    <scope>NUCLEOTIDE SEQUENCE [LARGE SCALE GENOMIC DNA]</scope>
    <source>
        <strain evidence="8 9">NIT-T3</strain>
    </source>
</reference>
<keyword evidence="7" id="KW-0460">Magnesium</keyword>
<comment type="function">
    <text evidence="7">Catalyzes the specific phosphorylation of the 3-hydroxyl group of shikimic acid using ATP as a cosubstrate.</text>
</comment>
<feature type="binding site" evidence="7">
    <location>
        <position position="86"/>
    </location>
    <ligand>
        <name>substrate</name>
    </ligand>
</feature>
<dbReference type="PRINTS" id="PR01100">
    <property type="entry name" value="SHIKIMTKNASE"/>
</dbReference>
<feature type="binding site" evidence="7">
    <location>
        <position position="23"/>
    </location>
    <ligand>
        <name>Mg(2+)</name>
        <dbReference type="ChEBI" id="CHEBI:18420"/>
    </ligand>
</feature>
<keyword evidence="2 7" id="KW-0808">Transferase</keyword>
<dbReference type="PANTHER" id="PTHR21087:SF16">
    <property type="entry name" value="SHIKIMATE KINASE 1, CHLOROPLASTIC"/>
    <property type="match status" value="1"/>
</dbReference>
<dbReference type="RefSeq" id="WP_221249491.1">
    <property type="nucleotide sequence ID" value="NZ_AP024355.1"/>
</dbReference>
<dbReference type="Pfam" id="PF01202">
    <property type="entry name" value="SKI"/>
    <property type="match status" value="1"/>
</dbReference>
<dbReference type="InterPro" id="IPR027417">
    <property type="entry name" value="P-loop_NTPase"/>
</dbReference>
<dbReference type="Proteomes" id="UP001319827">
    <property type="component" value="Chromosome"/>
</dbReference>
<feature type="binding site" evidence="7">
    <location>
        <begin position="19"/>
        <end position="24"/>
    </location>
    <ligand>
        <name>ATP</name>
        <dbReference type="ChEBI" id="CHEBI:30616"/>
    </ligand>
</feature>
<keyword evidence="3 7" id="KW-0547">Nucleotide-binding</keyword>
<keyword evidence="9" id="KW-1185">Reference proteome</keyword>
<dbReference type="InterPro" id="IPR000623">
    <property type="entry name" value="Shikimate_kinase/TSH1"/>
</dbReference>
<comment type="cofactor">
    <cofactor evidence="7">
        <name>Mg(2+)</name>
        <dbReference type="ChEBI" id="CHEBI:18420"/>
    </cofactor>
    <text evidence="7">Binds 1 Mg(2+) ion per subunit.</text>
</comment>
<keyword evidence="4 7" id="KW-0418">Kinase</keyword>
<dbReference type="InterPro" id="IPR031322">
    <property type="entry name" value="Shikimate/glucono_kinase"/>
</dbReference>
<dbReference type="SUPFAM" id="SSF52540">
    <property type="entry name" value="P-loop containing nucleoside triphosphate hydrolases"/>
    <property type="match status" value="1"/>
</dbReference>
<comment type="subunit">
    <text evidence="7">Monomer.</text>
</comment>
<evidence type="ECO:0000313" key="8">
    <source>
        <dbReference type="EMBL" id="BCR06111.1"/>
    </source>
</evidence>
<accession>A0ABN6E1D0</accession>
<keyword evidence="1 7" id="KW-0028">Amino-acid biosynthesis</keyword>
<comment type="caution">
    <text evidence="7">Lacks conserved residue(s) required for the propagation of feature annotation.</text>
</comment>
<dbReference type="CDD" id="cd00464">
    <property type="entry name" value="SK"/>
    <property type="match status" value="1"/>
</dbReference>
<name>A0ABN6E1D0_9BACT</name>
<sequence>MPAKGPSRKSNLVLIGMPGAGKSTVGVVLAKRLGYDFLDTDVAIQAREGRRLQEIINQDGLAALRRIEEEVLLELRVTRTVIATGGSAIYSVAAMESLKRRGTIVFLDVPLKALLHRVKDMDTRGLIMDPGETFADLYQKRLPLYRRWAEVVIAGREISVEEMVSRIAAPLDSA</sequence>
<evidence type="ECO:0000256" key="3">
    <source>
        <dbReference type="ARBA" id="ARBA00022741"/>
    </source>
</evidence>
<keyword evidence="6 7" id="KW-0057">Aromatic amino acid biosynthesis</keyword>
<evidence type="ECO:0000256" key="6">
    <source>
        <dbReference type="ARBA" id="ARBA00023141"/>
    </source>
</evidence>
<evidence type="ECO:0000256" key="1">
    <source>
        <dbReference type="ARBA" id="ARBA00022605"/>
    </source>
</evidence>
<comment type="similarity">
    <text evidence="7">Belongs to the shikimate kinase family.</text>
</comment>
<dbReference type="EC" id="2.7.1.71" evidence="7"/>
<feature type="binding site" evidence="7">
    <location>
        <position position="65"/>
    </location>
    <ligand>
        <name>substrate</name>
    </ligand>
</feature>
<evidence type="ECO:0000313" key="9">
    <source>
        <dbReference type="Proteomes" id="UP001319827"/>
    </source>
</evidence>
<organism evidence="8 9">
    <name type="scientific">Desulfuromonas versatilis</name>
    <dbReference type="NCBI Taxonomy" id="2802975"/>
    <lineage>
        <taxon>Bacteria</taxon>
        <taxon>Pseudomonadati</taxon>
        <taxon>Thermodesulfobacteriota</taxon>
        <taxon>Desulfuromonadia</taxon>
        <taxon>Desulfuromonadales</taxon>
        <taxon>Desulfuromonadaceae</taxon>
        <taxon>Desulfuromonas</taxon>
    </lineage>
</organism>